<evidence type="ECO:0000256" key="2">
    <source>
        <dbReference type="ARBA" id="ARBA00022679"/>
    </source>
</evidence>
<accession>X1RUP1</accession>
<feature type="non-terminal residue" evidence="6">
    <location>
        <position position="1"/>
    </location>
</feature>
<dbReference type="PANTHER" id="PTHR21015">
    <property type="entry name" value="UDP-N-ACETYLGLUCOSAMINE--N-ACETYLMURAMYL-(PENTAPEPTIDE) PYROPHOSPHORYL-UNDECAPRENOL N-ACETYLGLUCOSAMINE TRANSFERASE 1"/>
    <property type="match status" value="1"/>
</dbReference>
<sequence length="286" mass="33011">SFKIVLKFKPDIILGMGGYICAPVLLASIFMSRKIALHEQNYIPGRLNSFFSRFARYIFISFSDTDKYFKVKKNKIIFTGNPVRKAVGQSKNIKPEFKKWGLEKGRFTIIAFGGSLGAEKINNMVINLYNYFKDNDKIQILLICGSRFYNQLVKSEKNIIESKGKFILKIFPYISEMQEIYRISDVIISRAGANTISEIIECNIPSILIPYPYAVANHQFYNADFLARKGKAILIEDKDLNEEKIIKIIELLIKDDRKRYKEMKNIEIRDVKTNSAEIIASKLMEN</sequence>
<dbReference type="GO" id="GO:0005975">
    <property type="term" value="P:carbohydrate metabolic process"/>
    <property type="evidence" value="ECO:0007669"/>
    <property type="project" value="InterPro"/>
</dbReference>
<evidence type="ECO:0000313" key="6">
    <source>
        <dbReference type="EMBL" id="GAI70666.1"/>
    </source>
</evidence>
<evidence type="ECO:0008006" key="7">
    <source>
        <dbReference type="Google" id="ProtNLM"/>
    </source>
</evidence>
<keyword evidence="1" id="KW-0328">Glycosyltransferase</keyword>
<dbReference type="PANTHER" id="PTHR21015:SF22">
    <property type="entry name" value="GLYCOSYLTRANSFERASE"/>
    <property type="match status" value="1"/>
</dbReference>
<evidence type="ECO:0000259" key="5">
    <source>
        <dbReference type="Pfam" id="PF04101"/>
    </source>
</evidence>
<feature type="domain" description="Glycosyl transferase family 28 C-terminal" evidence="5">
    <location>
        <begin position="108"/>
        <end position="266"/>
    </location>
</feature>
<feature type="transmembrane region" description="Helical" evidence="3">
    <location>
        <begin position="12"/>
        <end position="31"/>
    </location>
</feature>
<dbReference type="InterPro" id="IPR007235">
    <property type="entry name" value="Glyco_trans_28_C"/>
</dbReference>
<dbReference type="SUPFAM" id="SSF53756">
    <property type="entry name" value="UDP-Glycosyltransferase/glycogen phosphorylase"/>
    <property type="match status" value="1"/>
</dbReference>
<keyword evidence="3" id="KW-1133">Transmembrane helix</keyword>
<organism evidence="6">
    <name type="scientific">marine sediment metagenome</name>
    <dbReference type="NCBI Taxonomy" id="412755"/>
    <lineage>
        <taxon>unclassified sequences</taxon>
        <taxon>metagenomes</taxon>
        <taxon>ecological metagenomes</taxon>
    </lineage>
</organism>
<evidence type="ECO:0000259" key="4">
    <source>
        <dbReference type="Pfam" id="PF03033"/>
    </source>
</evidence>
<evidence type="ECO:0000256" key="3">
    <source>
        <dbReference type="SAM" id="Phobius"/>
    </source>
</evidence>
<dbReference type="Pfam" id="PF04101">
    <property type="entry name" value="Glyco_tran_28_C"/>
    <property type="match status" value="1"/>
</dbReference>
<dbReference type="Gene3D" id="3.40.50.2000">
    <property type="entry name" value="Glycogen Phosphorylase B"/>
    <property type="match status" value="2"/>
</dbReference>
<keyword evidence="3" id="KW-0812">Transmembrane</keyword>
<dbReference type="CDD" id="cd03785">
    <property type="entry name" value="GT28_MurG"/>
    <property type="match status" value="1"/>
</dbReference>
<keyword evidence="2" id="KW-0808">Transferase</keyword>
<dbReference type="AlphaFoldDB" id="X1RUP1"/>
<dbReference type="EMBL" id="BARW01003760">
    <property type="protein sequence ID" value="GAI70666.1"/>
    <property type="molecule type" value="Genomic_DNA"/>
</dbReference>
<keyword evidence="3" id="KW-0472">Membrane</keyword>
<proteinExistence type="predicted"/>
<dbReference type="Pfam" id="PF03033">
    <property type="entry name" value="Glyco_transf_28"/>
    <property type="match status" value="1"/>
</dbReference>
<feature type="domain" description="Glycosyltransferase family 28 N-terminal" evidence="4">
    <location>
        <begin position="1"/>
        <end position="59"/>
    </location>
</feature>
<dbReference type="GO" id="GO:0016758">
    <property type="term" value="F:hexosyltransferase activity"/>
    <property type="evidence" value="ECO:0007669"/>
    <property type="project" value="InterPro"/>
</dbReference>
<name>X1RUP1_9ZZZZ</name>
<evidence type="ECO:0000256" key="1">
    <source>
        <dbReference type="ARBA" id="ARBA00022676"/>
    </source>
</evidence>
<gene>
    <name evidence="6" type="ORF">S12H4_09326</name>
</gene>
<protein>
    <recommendedName>
        <fullName evidence="7">Glycosyl transferase family 28 C-terminal domain-containing protein</fullName>
    </recommendedName>
</protein>
<reference evidence="6" key="1">
    <citation type="journal article" date="2014" name="Front. Microbiol.">
        <title>High frequency of phylogenetically diverse reductive dehalogenase-homologous genes in deep subseafloor sedimentary metagenomes.</title>
        <authorList>
            <person name="Kawai M."/>
            <person name="Futagami T."/>
            <person name="Toyoda A."/>
            <person name="Takaki Y."/>
            <person name="Nishi S."/>
            <person name="Hori S."/>
            <person name="Arai W."/>
            <person name="Tsubouchi T."/>
            <person name="Morono Y."/>
            <person name="Uchiyama I."/>
            <person name="Ito T."/>
            <person name="Fujiyama A."/>
            <person name="Inagaki F."/>
            <person name="Takami H."/>
        </authorList>
    </citation>
    <scope>NUCLEOTIDE SEQUENCE</scope>
    <source>
        <strain evidence="6">Expedition CK06-06</strain>
    </source>
</reference>
<comment type="caution">
    <text evidence="6">The sequence shown here is derived from an EMBL/GenBank/DDBJ whole genome shotgun (WGS) entry which is preliminary data.</text>
</comment>
<dbReference type="InterPro" id="IPR004276">
    <property type="entry name" value="GlycoTrans_28_N"/>
</dbReference>